<dbReference type="NCBIfam" id="NF041464">
    <property type="entry name" value="HelD_BACSU"/>
    <property type="match status" value="1"/>
</dbReference>
<dbReference type="Pfam" id="PF13538">
    <property type="entry name" value="UvrD_C_2"/>
    <property type="match status" value="1"/>
</dbReference>
<evidence type="ECO:0000256" key="3">
    <source>
        <dbReference type="ARBA" id="ARBA00022806"/>
    </source>
</evidence>
<dbReference type="GO" id="GO:0043138">
    <property type="term" value="F:3'-5' DNA helicase activity"/>
    <property type="evidence" value="ECO:0007669"/>
    <property type="project" value="TreeGrafter"/>
</dbReference>
<dbReference type="Pfam" id="PF00580">
    <property type="entry name" value="UvrD-helicase"/>
    <property type="match status" value="1"/>
</dbReference>
<keyword evidence="2 5" id="KW-0378">Hydrolase</keyword>
<dbReference type="EMBL" id="MLOK01000047">
    <property type="protein sequence ID" value="OIM20859.1"/>
    <property type="molecule type" value="Genomic_DNA"/>
</dbReference>
<dbReference type="InterPro" id="IPR027785">
    <property type="entry name" value="UvrD-like_helicase_C"/>
</dbReference>
<dbReference type="GO" id="GO:0003677">
    <property type="term" value="F:DNA binding"/>
    <property type="evidence" value="ECO:0007669"/>
    <property type="project" value="InterPro"/>
</dbReference>
<dbReference type="InterPro" id="IPR000212">
    <property type="entry name" value="DNA_helicase_UvrD/REP"/>
</dbReference>
<protein>
    <submittedName>
        <fullName evidence="8">ATP-dependent DNA helicase</fullName>
    </submittedName>
</protein>
<dbReference type="InterPro" id="IPR027417">
    <property type="entry name" value="P-loop_NTPase"/>
</dbReference>
<comment type="caution">
    <text evidence="8">The sequence shown here is derived from an EMBL/GenBank/DDBJ whole genome shotgun (WGS) entry which is preliminary data.</text>
</comment>
<dbReference type="InterPro" id="IPR014016">
    <property type="entry name" value="UvrD-like_ATP-bd"/>
</dbReference>
<evidence type="ECO:0000313" key="8">
    <source>
        <dbReference type="EMBL" id="OIM20859.1"/>
    </source>
</evidence>
<dbReference type="GO" id="GO:0005524">
    <property type="term" value="F:ATP binding"/>
    <property type="evidence" value="ECO:0007669"/>
    <property type="project" value="UniProtKB-UniRule"/>
</dbReference>
<evidence type="ECO:0000259" key="7">
    <source>
        <dbReference type="PROSITE" id="PS51198"/>
    </source>
</evidence>
<keyword evidence="4 5" id="KW-0067">ATP-binding</keyword>
<evidence type="ECO:0000256" key="2">
    <source>
        <dbReference type="ARBA" id="ARBA00022801"/>
    </source>
</evidence>
<evidence type="ECO:0000256" key="6">
    <source>
        <dbReference type="SAM" id="Coils"/>
    </source>
</evidence>
<feature type="binding site" evidence="5">
    <location>
        <begin position="231"/>
        <end position="238"/>
    </location>
    <ligand>
        <name>ATP</name>
        <dbReference type="ChEBI" id="CHEBI:30616"/>
    </ligand>
</feature>
<proteinExistence type="predicted"/>
<dbReference type="PANTHER" id="PTHR11070">
    <property type="entry name" value="UVRD / RECB / PCRA DNA HELICASE FAMILY MEMBER"/>
    <property type="match status" value="1"/>
</dbReference>
<feature type="coiled-coil region" evidence="6">
    <location>
        <begin position="17"/>
        <end position="92"/>
    </location>
</feature>
<reference evidence="8 9" key="1">
    <citation type="journal article" date="2016" name="BMC Genomics">
        <title>Consensus pan-genome assembly of the specialised wine bacterium Oenococcus oeni.</title>
        <authorList>
            <person name="Sternes P.R."/>
            <person name="Borneman A.R."/>
        </authorList>
    </citation>
    <scope>NUCLEOTIDE SEQUENCE [LARGE SCALE GENOMIC DNA]</scope>
    <source>
        <strain evidence="8 9">AWRIB661</strain>
    </source>
</reference>
<accession>A0A6N4A4V0</accession>
<dbReference type="RefSeq" id="WP_071449020.1">
    <property type="nucleotide sequence ID" value="NZ_MLOK01000047.1"/>
</dbReference>
<evidence type="ECO:0000313" key="9">
    <source>
        <dbReference type="Proteomes" id="UP000181728"/>
    </source>
</evidence>
<name>A0A6N4A4V0_OENOE</name>
<evidence type="ECO:0000256" key="4">
    <source>
        <dbReference type="ARBA" id="ARBA00022840"/>
    </source>
</evidence>
<keyword evidence="3 5" id="KW-0347">Helicase</keyword>
<keyword evidence="6" id="KW-0175">Coiled coil</keyword>
<evidence type="ECO:0000256" key="5">
    <source>
        <dbReference type="PROSITE-ProRule" id="PRU00560"/>
    </source>
</evidence>
<dbReference type="Proteomes" id="UP000181728">
    <property type="component" value="Unassembled WGS sequence"/>
</dbReference>
<gene>
    <name evidence="8" type="ORF">ATX59_07075</name>
</gene>
<dbReference type="GO" id="GO:0000725">
    <property type="term" value="P:recombinational repair"/>
    <property type="evidence" value="ECO:0007669"/>
    <property type="project" value="TreeGrafter"/>
</dbReference>
<dbReference type="Gene3D" id="3.40.50.300">
    <property type="entry name" value="P-loop containing nucleotide triphosphate hydrolases"/>
    <property type="match status" value="3"/>
</dbReference>
<sequence length="762" mass="87197">MKDNIKAQEQRHLDLVLQKLDERISETQGRIDRANDNLKEAEKGWRDIRVKFSDFNAVVETGASVHAQQQVLAQKERDMSQAEVQFETLQKLRGRPYFARIDFTDISNQSNQTETIYIGLASFSDNDGHFYVYDWRAPISSIYYDGGLGKIDYQTPVGKQTADVKLKRQFEIADGIILTVFDTEEAVGDKLLLNALSSDSSTKMKSIVTTIQHEQNRIIRDTDSDLLFVQGAAGSGKTAAVLQRVAYLLYRYRGKITSGQVVLFSPNQVFNDYVNEVLPDLGENNMIQMTFYQYANYRLPKIQVQTLAERFESENDPESVKMTNLKGSLAFFKAVGRYSQKISRSGMSFRSLAFRGEPFFKSEDIEKIYYSFNDNYSLNQRLEATKQALLRKVFGRISSEMKKDWVDIAIQNLQADELESMLGDPDKRQYESEKKERNELARIIVRNALKPIIRRIRHGIFMNPNKLFLGFLKSLPQLINLADFDISDQEWQSAFEGSKSDLSTQKLNLNDTAIYLYLFDLVNGHHGDRTIRFLFVDEVQDYTAFQLAFLKFSFPKAKFTLLGDLNQAIFTRTNAGTLQSAMYELFDPKKSKTIKLTKTYRSTEQITNFTSALLKDSETIEAFAREGEKPLFRSGDSLKNLADSLSRNLKADLTTAIITKTAAQAKNVYEELQQKNYQATLITLENQRLVPGTIIIPGYLAKGLEFDAVILWQADNRNYGSEDDRELLYTIASRAMHRLTVLADDSFSSLFDQIDQQLYENI</sequence>
<dbReference type="PANTHER" id="PTHR11070:SF17">
    <property type="entry name" value="DNA HELICASE IV"/>
    <property type="match status" value="1"/>
</dbReference>
<keyword evidence="1 5" id="KW-0547">Nucleotide-binding</keyword>
<feature type="domain" description="UvrD-like helicase ATP-binding" evidence="7">
    <location>
        <begin position="210"/>
        <end position="603"/>
    </location>
</feature>
<dbReference type="InterPro" id="IPR048228">
    <property type="entry name" value="HelD_bacillota"/>
</dbReference>
<dbReference type="GO" id="GO:0005829">
    <property type="term" value="C:cytosol"/>
    <property type="evidence" value="ECO:0007669"/>
    <property type="project" value="TreeGrafter"/>
</dbReference>
<evidence type="ECO:0000256" key="1">
    <source>
        <dbReference type="ARBA" id="ARBA00022741"/>
    </source>
</evidence>
<dbReference type="SUPFAM" id="SSF52540">
    <property type="entry name" value="P-loop containing nucleoside triphosphate hydrolases"/>
    <property type="match status" value="1"/>
</dbReference>
<dbReference type="AlphaFoldDB" id="A0A6N4A4V0"/>
<dbReference type="GO" id="GO:0016787">
    <property type="term" value="F:hydrolase activity"/>
    <property type="evidence" value="ECO:0007669"/>
    <property type="project" value="UniProtKB-UniRule"/>
</dbReference>
<organism evidence="8 9">
    <name type="scientific">Oenococcus oeni</name>
    <name type="common">Leuconostoc oenos</name>
    <dbReference type="NCBI Taxonomy" id="1247"/>
    <lineage>
        <taxon>Bacteria</taxon>
        <taxon>Bacillati</taxon>
        <taxon>Bacillota</taxon>
        <taxon>Bacilli</taxon>
        <taxon>Lactobacillales</taxon>
        <taxon>Lactobacillaceae</taxon>
        <taxon>Oenococcus</taxon>
    </lineage>
</organism>
<dbReference type="PROSITE" id="PS51198">
    <property type="entry name" value="UVRD_HELICASE_ATP_BIND"/>
    <property type="match status" value="1"/>
</dbReference>